<evidence type="ECO:0000313" key="9">
    <source>
        <dbReference type="EMBL" id="OQR84280.1"/>
    </source>
</evidence>
<feature type="transmembrane region" description="Helical" evidence="7">
    <location>
        <begin position="1056"/>
        <end position="1077"/>
    </location>
</feature>
<protein>
    <submittedName>
        <fullName evidence="9">Anoctamin-like protein</fullName>
    </submittedName>
</protein>
<evidence type="ECO:0000256" key="3">
    <source>
        <dbReference type="ARBA" id="ARBA00022989"/>
    </source>
</evidence>
<comment type="caution">
    <text evidence="9">The sequence shown here is derived from an EMBL/GenBank/DDBJ whole genome shotgun (WGS) entry which is preliminary data.</text>
</comment>
<feature type="transmembrane region" description="Helical" evidence="7">
    <location>
        <begin position="774"/>
        <end position="795"/>
    </location>
</feature>
<feature type="transmembrane region" description="Helical" evidence="7">
    <location>
        <begin position="848"/>
        <end position="866"/>
    </location>
</feature>
<name>A0A1V9YEZ1_ACHHY</name>
<feature type="transmembrane region" description="Helical" evidence="7">
    <location>
        <begin position="663"/>
        <end position="686"/>
    </location>
</feature>
<feature type="repeat" description="ANK" evidence="5">
    <location>
        <begin position="34"/>
        <end position="66"/>
    </location>
</feature>
<evidence type="ECO:0000313" key="10">
    <source>
        <dbReference type="Proteomes" id="UP000243579"/>
    </source>
</evidence>
<evidence type="ECO:0000256" key="2">
    <source>
        <dbReference type="ARBA" id="ARBA00022692"/>
    </source>
</evidence>
<dbReference type="Gene3D" id="1.25.40.20">
    <property type="entry name" value="Ankyrin repeat-containing domain"/>
    <property type="match status" value="3"/>
</dbReference>
<dbReference type="PROSITE" id="PS50297">
    <property type="entry name" value="ANK_REP_REGION"/>
    <property type="match status" value="2"/>
</dbReference>
<keyword evidence="10" id="KW-1185">Reference proteome</keyword>
<dbReference type="PANTHER" id="PTHR12308">
    <property type="entry name" value="ANOCTAMIN"/>
    <property type="match status" value="1"/>
</dbReference>
<dbReference type="InterPro" id="IPR007632">
    <property type="entry name" value="Anoctamin"/>
</dbReference>
<dbReference type="PROSITE" id="PS50088">
    <property type="entry name" value="ANK_REPEAT"/>
    <property type="match status" value="2"/>
</dbReference>
<dbReference type="SUPFAM" id="SSF48403">
    <property type="entry name" value="Ankyrin repeat"/>
    <property type="match status" value="2"/>
</dbReference>
<dbReference type="InterPro" id="IPR036770">
    <property type="entry name" value="Ankyrin_rpt-contain_sf"/>
</dbReference>
<feature type="transmembrane region" description="Helical" evidence="7">
    <location>
        <begin position="1014"/>
        <end position="1035"/>
    </location>
</feature>
<dbReference type="Pfam" id="PF12796">
    <property type="entry name" value="Ank_2"/>
    <property type="match status" value="2"/>
</dbReference>
<dbReference type="GO" id="GO:0005254">
    <property type="term" value="F:chloride channel activity"/>
    <property type="evidence" value="ECO:0007669"/>
    <property type="project" value="TreeGrafter"/>
</dbReference>
<feature type="transmembrane region" description="Helical" evidence="7">
    <location>
        <begin position="692"/>
        <end position="713"/>
    </location>
</feature>
<reference evidence="9 10" key="1">
    <citation type="journal article" date="2014" name="Genome Biol. Evol.">
        <title>The secreted proteins of Achlya hypogyna and Thraustotheca clavata identify the ancestral oomycete secretome and reveal gene acquisitions by horizontal gene transfer.</title>
        <authorList>
            <person name="Misner I."/>
            <person name="Blouin N."/>
            <person name="Leonard G."/>
            <person name="Richards T.A."/>
            <person name="Lane C.E."/>
        </authorList>
    </citation>
    <scope>NUCLEOTIDE SEQUENCE [LARGE SCALE GENOMIC DNA]</scope>
    <source>
        <strain evidence="9 10">ATCC 48635</strain>
    </source>
</reference>
<feature type="transmembrane region" description="Helical" evidence="7">
    <location>
        <begin position="961"/>
        <end position="980"/>
    </location>
</feature>
<evidence type="ECO:0000256" key="6">
    <source>
        <dbReference type="SAM" id="MobiDB-lite"/>
    </source>
</evidence>
<dbReference type="Proteomes" id="UP000243579">
    <property type="component" value="Unassembled WGS sequence"/>
</dbReference>
<evidence type="ECO:0000256" key="4">
    <source>
        <dbReference type="ARBA" id="ARBA00023136"/>
    </source>
</evidence>
<keyword evidence="3 7" id="KW-1133">Transmembrane helix</keyword>
<feature type="domain" description="Anoctamin transmembrane" evidence="8">
    <location>
        <begin position="654"/>
        <end position="1087"/>
    </location>
</feature>
<sequence length="1313" mass="144432">MDLHEACESGNEERVVELLLSKEASELLRDVDAAGRSPLHAACIGGQCTVVELLLGRPALVYFPSRSVDDVRTLLEVEGGMTNVDVCIKRKEDELVPAAIVTLPPASIVRAADLIEGKLYMDHYGNAPIQCIACFGCGSEIKHIADGLAIATELLRSGCHCNTHKTSNHWTPLHWACFNGNHEMVQLLLDPAPAMLTGTKAAPQQYAIPLVCSREGFFPVDLAGRLALKLASEMRQLRALATDSVGAADEETEASHAFEYQQWRLRLDHVQTVLVLVADFVSHAVIVAQYAAACNSRSQPPAAAVRAIPLFTPNDVVRYGQHLLFWCAGLNLRDEVGRLLALHFSNGACLTPLFTVGMDDGRMHSALHFACAMGYVDMVRLLLGHVTEHGHTFAPGHAKKAKVAPSTTLRLDALPGWRNDRLETPLFVAVVHNHPSVVQVFLDVLSPAQRDVECKIANVEGATPQHVATEAVRRLLNLSLRTEFKFEYAMVFTRAHAAFRKTLGDVLEEESSRAPSAIVTDAGTQQRGQVVRDYITVGAAEFVIAERAEDMRIKLRRRGSLLREPFMMRHKASFEPFVSLHRQQVVLNIIRNNVNLWRHVQAKTIDDLFPLHEARGVRNIRAKWFNATGPKVAAMLREYVTEGQSHSYATLWPILKYFGEKPALYTAWSLFYTMWLTAIAPFGLIVESCSLAGYPGGVLYLAVVMSLSTTCMVEQWKRKRSELLCNWGLPQAYDDTSLSTEYHGDFVVNTTTNEMDVQFPTTTQRLRMLAGAPALATMGALAVVAFAAAKLATAVQAPVPDSASRSLLVSTGYAVVILVLDWAYTLLAYRLTKWENHRTYESMLAAKLFWFKFLNAFISLFSLAFVDQDFASLRTQLLTILIVRQLKNLTVNYVLPLLHVRYRWQKRGLKLADLFQYEAGHSVDAGDGDEPPPVPKGIEMQELMYPSDLLLNKHIDMMMQFGYVTMFVTVFPAGPFFAALHNLVEVRLDVQCSIEAKRRPFYDSDAEITTFMSILQFMSLCGIAAVTVNCALLYLNDDLDVYIDATWAPATTLKKVAVVLVLEHLLLGLKAVLALLISDMPTWVEQYYAALEQGNNSLIMTEYDTVGDGGASVEVPLQATDGVLAPTASLTASRSAPTKLPSAAHSPKRKLISHQKAHLRSATPEPVTSPVVDRKESPSPVLVVEAAPRTNGFVDDRHCAFCAAVDSVNVPATLKCLDCKVLMCAVCDGVMHPTEAALAGLPGGHVRVDVIRYGAVQADSSRVLAVRAALTTPPPASSSAPTTTLVVDVVLPHFAGSRRLLEVYIKNKEKLQS</sequence>
<keyword evidence="4 7" id="KW-0472">Membrane</keyword>
<dbReference type="Pfam" id="PF04547">
    <property type="entry name" value="Anoctamin"/>
    <property type="match status" value="1"/>
</dbReference>
<evidence type="ECO:0000256" key="7">
    <source>
        <dbReference type="SAM" id="Phobius"/>
    </source>
</evidence>
<dbReference type="InterPro" id="IPR049452">
    <property type="entry name" value="Anoctamin_TM"/>
</dbReference>
<evidence type="ECO:0000256" key="1">
    <source>
        <dbReference type="ARBA" id="ARBA00004141"/>
    </source>
</evidence>
<dbReference type="PANTHER" id="PTHR12308:SF73">
    <property type="entry name" value="ANOCTAMIN"/>
    <property type="match status" value="1"/>
</dbReference>
<accession>A0A1V9YEZ1</accession>
<evidence type="ECO:0000256" key="5">
    <source>
        <dbReference type="PROSITE-ProRule" id="PRU00023"/>
    </source>
</evidence>
<dbReference type="SMART" id="SM00248">
    <property type="entry name" value="ANK"/>
    <property type="match status" value="4"/>
</dbReference>
<keyword evidence="5" id="KW-0040">ANK repeat</keyword>
<dbReference type="GO" id="GO:0016020">
    <property type="term" value="C:membrane"/>
    <property type="evidence" value="ECO:0007669"/>
    <property type="project" value="UniProtKB-SubCell"/>
</dbReference>
<feature type="region of interest" description="Disordered" evidence="6">
    <location>
        <begin position="1155"/>
        <end position="1174"/>
    </location>
</feature>
<proteinExistence type="predicted"/>
<dbReference type="Pfam" id="PF00023">
    <property type="entry name" value="Ank"/>
    <property type="match status" value="1"/>
</dbReference>
<organism evidence="9 10">
    <name type="scientific">Achlya hypogyna</name>
    <name type="common">Oomycete</name>
    <name type="synonym">Protoachlya hypogyna</name>
    <dbReference type="NCBI Taxonomy" id="1202772"/>
    <lineage>
        <taxon>Eukaryota</taxon>
        <taxon>Sar</taxon>
        <taxon>Stramenopiles</taxon>
        <taxon>Oomycota</taxon>
        <taxon>Saprolegniomycetes</taxon>
        <taxon>Saprolegniales</taxon>
        <taxon>Achlyaceae</taxon>
        <taxon>Achlya</taxon>
    </lineage>
</organism>
<evidence type="ECO:0000259" key="8">
    <source>
        <dbReference type="Pfam" id="PF04547"/>
    </source>
</evidence>
<dbReference type="EMBL" id="JNBR01001915">
    <property type="protein sequence ID" value="OQR84280.1"/>
    <property type="molecule type" value="Genomic_DNA"/>
</dbReference>
<feature type="repeat" description="ANK" evidence="5">
    <location>
        <begin position="168"/>
        <end position="190"/>
    </location>
</feature>
<dbReference type="OrthoDB" id="296386at2759"/>
<gene>
    <name evidence="9" type="ORF">ACHHYP_13575</name>
</gene>
<feature type="transmembrane region" description="Helical" evidence="7">
    <location>
        <begin position="807"/>
        <end position="827"/>
    </location>
</feature>
<comment type="subcellular location">
    <subcellularLocation>
        <location evidence="1">Membrane</location>
        <topology evidence="1">Multi-pass membrane protein</topology>
    </subcellularLocation>
</comment>
<keyword evidence="2 7" id="KW-0812">Transmembrane</keyword>
<dbReference type="InterPro" id="IPR002110">
    <property type="entry name" value="Ankyrin_rpt"/>
</dbReference>